<dbReference type="InterPro" id="IPR000612">
    <property type="entry name" value="PMP3"/>
</dbReference>
<evidence type="ECO:0000256" key="4">
    <source>
        <dbReference type="ARBA" id="ARBA00022989"/>
    </source>
</evidence>
<comment type="similarity">
    <text evidence="2">Belongs to the UPF0057 (PMP3) family.</text>
</comment>
<proteinExistence type="inferred from homology"/>
<dbReference type="Proteomes" id="UP001202328">
    <property type="component" value="Unassembled WGS sequence"/>
</dbReference>
<comment type="caution">
    <text evidence="7">The sequence shown here is derived from an EMBL/GenBank/DDBJ whole genome shotgun (WGS) entry which is preliminary data.</text>
</comment>
<keyword evidence="5 6" id="KW-0472">Membrane</keyword>
<evidence type="ECO:0000256" key="1">
    <source>
        <dbReference type="ARBA" id="ARBA00004370"/>
    </source>
</evidence>
<reference evidence="7" key="1">
    <citation type="submission" date="2022-04" db="EMBL/GenBank/DDBJ databases">
        <title>A functionally conserved STORR gene fusion in Papaver species that diverged 16.8 million years ago.</title>
        <authorList>
            <person name="Catania T."/>
        </authorList>
    </citation>
    <scope>NUCLEOTIDE SEQUENCE</scope>
    <source>
        <strain evidence="7">S-188037</strain>
    </source>
</reference>
<evidence type="ECO:0000256" key="3">
    <source>
        <dbReference type="ARBA" id="ARBA00022692"/>
    </source>
</evidence>
<protein>
    <submittedName>
        <fullName evidence="7">Uncharacterized protein</fullName>
    </submittedName>
</protein>
<evidence type="ECO:0000313" key="7">
    <source>
        <dbReference type="EMBL" id="KAI3898703.1"/>
    </source>
</evidence>
<gene>
    <name evidence="7" type="ORF">MKW98_000816</name>
</gene>
<organism evidence="7 8">
    <name type="scientific">Papaver atlanticum</name>
    <dbReference type="NCBI Taxonomy" id="357466"/>
    <lineage>
        <taxon>Eukaryota</taxon>
        <taxon>Viridiplantae</taxon>
        <taxon>Streptophyta</taxon>
        <taxon>Embryophyta</taxon>
        <taxon>Tracheophyta</taxon>
        <taxon>Spermatophyta</taxon>
        <taxon>Magnoliopsida</taxon>
        <taxon>Ranunculales</taxon>
        <taxon>Papaveraceae</taxon>
        <taxon>Papaveroideae</taxon>
        <taxon>Papaver</taxon>
    </lineage>
</organism>
<comment type="subcellular location">
    <subcellularLocation>
        <location evidence="1">Membrane</location>
    </subcellularLocation>
</comment>
<evidence type="ECO:0000256" key="2">
    <source>
        <dbReference type="ARBA" id="ARBA00009530"/>
    </source>
</evidence>
<dbReference type="AlphaFoldDB" id="A0AAD4XDB1"/>
<feature type="transmembrane region" description="Helical" evidence="6">
    <location>
        <begin position="7"/>
        <end position="27"/>
    </location>
</feature>
<keyword evidence="3 6" id="KW-0812">Transmembrane</keyword>
<sequence>MPSSAEICCEILLTILPPSLGVGFIHGCCSVELLIRLSLTFLGYALGIIYVILS</sequence>
<keyword evidence="4 6" id="KW-1133">Transmembrane helix</keyword>
<evidence type="ECO:0000256" key="6">
    <source>
        <dbReference type="SAM" id="Phobius"/>
    </source>
</evidence>
<dbReference type="EMBL" id="JAJJMB010011819">
    <property type="protein sequence ID" value="KAI3898703.1"/>
    <property type="molecule type" value="Genomic_DNA"/>
</dbReference>
<feature type="transmembrane region" description="Helical" evidence="6">
    <location>
        <begin position="33"/>
        <end position="53"/>
    </location>
</feature>
<name>A0AAD4XDB1_9MAGN</name>
<evidence type="ECO:0000256" key="5">
    <source>
        <dbReference type="ARBA" id="ARBA00023136"/>
    </source>
</evidence>
<evidence type="ECO:0000313" key="8">
    <source>
        <dbReference type="Proteomes" id="UP001202328"/>
    </source>
</evidence>
<keyword evidence="8" id="KW-1185">Reference proteome</keyword>
<dbReference type="Pfam" id="PF01679">
    <property type="entry name" value="Pmp3"/>
    <property type="match status" value="1"/>
</dbReference>
<accession>A0AAD4XDB1</accession>
<dbReference type="GO" id="GO:0016020">
    <property type="term" value="C:membrane"/>
    <property type="evidence" value="ECO:0007669"/>
    <property type="project" value="UniProtKB-SubCell"/>
</dbReference>